<keyword evidence="10" id="KW-1185">Reference proteome</keyword>
<dbReference type="RefSeq" id="WP_046823760.1">
    <property type="nucleotide sequence ID" value="NZ_LBBT01000271.1"/>
</dbReference>
<accession>A0A0M3DGA6</accession>
<evidence type="ECO:0000313" key="10">
    <source>
        <dbReference type="Proteomes" id="UP000034407"/>
    </source>
</evidence>
<sequence>MINTTKIAKSNLKQNKSKSTLIIITIILATTLLTAVGLTCADWNFLSKENVRKYSGTQHGVYRKIDEQKLKQIKAHSQIEKIGIINSIGSKDYEDETKIGIGYIDNNAIEFSSKNFIDGKLPTKKNEIVLDDLALEKMGYEKKLGQKINLEYEDFAKKGTTKSEFILTGITKVNEISKLKKSYAGIVSKDYMESTRDMDKEISNVFITIKGENKLSGEELISKVEKTGKDLDIPKGSINVNEDYINTLKPDTQVIMWGATIAIIVILSSILVIYNIFYLSITSKVQEFGKLRAIGATKKQIKAIVLKEGIFLSTIAVPLGIALGYAINKFVLTKVFFNGADVQNLPIIIGVMGVSFLTVFISLLKPMKVASKVSIIDAVRYSGDIKTKSKTRKGYKYINIKRLSNANLKRNKKRTYVTIISLSLSGIIFVVIASVLNSINAEKMVRDHFSYDISINLSGYTFGEEDSPNTEFNILQTKNPLGKGFRGELLNMDGVVSLESINTTKVEVNNLGNEYKYEQLSGIDEKDLEDLEFYLEDGKIDIEKLKSGDEILFAYPELAKEFGIKAGDKITLTLYDGKDKFNKTFKIQAITSATGVFLIHNDVFKNLFKTDTTNTLGIHVAEDSYDEVKEFIKNLDKSNEYIDARYIDDEIELNELSIKMTKAVGYSLVIIIGVIGFMNLINSMITSIITRKKELGMLQAIGLTDKQLIKMLNIEAMFYTGTMLLSSLTLGSGLGYIAVYVFRKTGASYASYAFPLIPILIMVLCIVIAQLTLTYIISKNFNKESLIDRVRYNE</sequence>
<dbReference type="AlphaFoldDB" id="A0A0M3DGA6"/>
<evidence type="ECO:0000259" key="8">
    <source>
        <dbReference type="Pfam" id="PF02687"/>
    </source>
</evidence>
<evidence type="ECO:0000256" key="2">
    <source>
        <dbReference type="ARBA" id="ARBA00022475"/>
    </source>
</evidence>
<dbReference type="PANTHER" id="PTHR30572">
    <property type="entry name" value="MEMBRANE COMPONENT OF TRANSPORTER-RELATED"/>
    <property type="match status" value="1"/>
</dbReference>
<feature type="transmembrane region" description="Helical" evidence="7">
    <location>
        <begin position="664"/>
        <end position="689"/>
    </location>
</feature>
<keyword evidence="3 7" id="KW-0812">Transmembrane</keyword>
<evidence type="ECO:0000313" key="9">
    <source>
        <dbReference type="EMBL" id="KKY00484.1"/>
    </source>
</evidence>
<feature type="transmembrane region" description="Helical" evidence="7">
    <location>
        <begin position="254"/>
        <end position="277"/>
    </location>
</feature>
<feature type="domain" description="ABC3 transporter permease C-terminal" evidence="8">
    <location>
        <begin position="260"/>
        <end position="368"/>
    </location>
</feature>
<dbReference type="InterPro" id="IPR003838">
    <property type="entry name" value="ABC3_permease_C"/>
</dbReference>
<evidence type="ECO:0000256" key="7">
    <source>
        <dbReference type="SAM" id="Phobius"/>
    </source>
</evidence>
<dbReference type="Proteomes" id="UP000034407">
    <property type="component" value="Unassembled WGS sequence"/>
</dbReference>
<feature type="transmembrane region" description="Helical" evidence="7">
    <location>
        <begin position="716"/>
        <end position="742"/>
    </location>
</feature>
<evidence type="ECO:0000256" key="6">
    <source>
        <dbReference type="ARBA" id="ARBA00038076"/>
    </source>
</evidence>
<proteinExistence type="inferred from homology"/>
<gene>
    <name evidence="9" type="ORF">VN21_13740</name>
</gene>
<dbReference type="InterPro" id="IPR050250">
    <property type="entry name" value="Macrolide_Exporter_MacB"/>
</dbReference>
<name>A0A0M3DGA6_9FIRM</name>
<comment type="caution">
    <text evidence="9">The sequence shown here is derived from an EMBL/GenBank/DDBJ whole genome shotgun (WGS) entry which is preliminary data.</text>
</comment>
<feature type="transmembrane region" description="Helical" evidence="7">
    <location>
        <begin position="21"/>
        <end position="46"/>
    </location>
</feature>
<organism evidence="9 10">
    <name type="scientific">Paraclostridium benzoelyticum</name>
    <dbReference type="NCBI Taxonomy" id="1629550"/>
    <lineage>
        <taxon>Bacteria</taxon>
        <taxon>Bacillati</taxon>
        <taxon>Bacillota</taxon>
        <taxon>Clostridia</taxon>
        <taxon>Peptostreptococcales</taxon>
        <taxon>Peptostreptococcaceae</taxon>
        <taxon>Paraclostridium</taxon>
    </lineage>
</organism>
<dbReference type="GO" id="GO:0022857">
    <property type="term" value="F:transmembrane transporter activity"/>
    <property type="evidence" value="ECO:0007669"/>
    <property type="project" value="TreeGrafter"/>
</dbReference>
<dbReference type="Pfam" id="PF02687">
    <property type="entry name" value="FtsX"/>
    <property type="match status" value="2"/>
</dbReference>
<dbReference type="PANTHER" id="PTHR30572:SF4">
    <property type="entry name" value="ABC TRANSPORTER PERMEASE YTRF"/>
    <property type="match status" value="1"/>
</dbReference>
<protein>
    <submittedName>
        <fullName evidence="9">ABC transporter permease</fullName>
    </submittedName>
</protein>
<feature type="transmembrane region" description="Helical" evidence="7">
    <location>
        <begin position="754"/>
        <end position="777"/>
    </location>
</feature>
<evidence type="ECO:0000256" key="5">
    <source>
        <dbReference type="ARBA" id="ARBA00023136"/>
    </source>
</evidence>
<comment type="similarity">
    <text evidence="6">Belongs to the ABC-4 integral membrane protein family.</text>
</comment>
<evidence type="ECO:0000256" key="1">
    <source>
        <dbReference type="ARBA" id="ARBA00004651"/>
    </source>
</evidence>
<dbReference type="GO" id="GO:0005886">
    <property type="term" value="C:plasma membrane"/>
    <property type="evidence" value="ECO:0007669"/>
    <property type="project" value="UniProtKB-SubCell"/>
</dbReference>
<feature type="transmembrane region" description="Helical" evidence="7">
    <location>
        <begin position="309"/>
        <end position="327"/>
    </location>
</feature>
<keyword evidence="4 7" id="KW-1133">Transmembrane helix</keyword>
<comment type="subcellular location">
    <subcellularLocation>
        <location evidence="1">Cell membrane</location>
        <topology evidence="1">Multi-pass membrane protein</topology>
    </subcellularLocation>
</comment>
<feature type="domain" description="ABC3 transporter permease C-terminal" evidence="8">
    <location>
        <begin position="667"/>
        <end position="782"/>
    </location>
</feature>
<feature type="transmembrane region" description="Helical" evidence="7">
    <location>
        <begin position="347"/>
        <end position="364"/>
    </location>
</feature>
<dbReference type="OrthoDB" id="9793166at2"/>
<keyword evidence="5 7" id="KW-0472">Membrane</keyword>
<keyword evidence="2" id="KW-1003">Cell membrane</keyword>
<dbReference type="EMBL" id="LBBT01000271">
    <property type="protein sequence ID" value="KKY00484.1"/>
    <property type="molecule type" value="Genomic_DNA"/>
</dbReference>
<feature type="transmembrane region" description="Helical" evidence="7">
    <location>
        <begin position="416"/>
        <end position="436"/>
    </location>
</feature>
<reference evidence="9 10" key="1">
    <citation type="submission" date="2015-04" db="EMBL/GenBank/DDBJ databases">
        <title>Microcin producing Clostridium sp. JC272T.</title>
        <authorList>
            <person name="Jyothsna T."/>
            <person name="Sasikala C."/>
            <person name="Ramana C."/>
        </authorList>
    </citation>
    <scope>NUCLEOTIDE SEQUENCE [LARGE SCALE GENOMIC DNA]</scope>
    <source>
        <strain evidence="9 10">JC272</strain>
    </source>
</reference>
<dbReference type="PATRIC" id="fig|1629550.3.peg.2204"/>
<evidence type="ECO:0000256" key="3">
    <source>
        <dbReference type="ARBA" id="ARBA00022692"/>
    </source>
</evidence>
<evidence type="ECO:0000256" key="4">
    <source>
        <dbReference type="ARBA" id="ARBA00022989"/>
    </source>
</evidence>